<dbReference type="InterPro" id="IPR031161">
    <property type="entry name" value="Peptidase_M60_dom"/>
</dbReference>
<dbReference type="Gene3D" id="2.60.120.1250">
    <property type="entry name" value="Peptidase M60, enhancin-like domain 1"/>
    <property type="match status" value="1"/>
</dbReference>
<evidence type="ECO:0000256" key="4">
    <source>
        <dbReference type="SAM" id="SignalP"/>
    </source>
</evidence>
<dbReference type="Gene3D" id="2.60.40.10">
    <property type="entry name" value="Immunoglobulins"/>
    <property type="match status" value="1"/>
</dbReference>
<dbReference type="SUPFAM" id="SSF49785">
    <property type="entry name" value="Galactose-binding domain-like"/>
    <property type="match status" value="1"/>
</dbReference>
<evidence type="ECO:0008006" key="10">
    <source>
        <dbReference type="Google" id="ProtNLM"/>
    </source>
</evidence>
<dbReference type="PROSITE" id="PS51723">
    <property type="entry name" value="PEPTIDASE_M60"/>
    <property type="match status" value="1"/>
</dbReference>
<proteinExistence type="predicted"/>
<dbReference type="CDD" id="cd00063">
    <property type="entry name" value="FN3"/>
    <property type="match status" value="2"/>
</dbReference>
<feature type="signal peptide" evidence="4">
    <location>
        <begin position="1"/>
        <end position="23"/>
    </location>
</feature>
<evidence type="ECO:0000259" key="6">
    <source>
        <dbReference type="PROSITE" id="PS50853"/>
    </source>
</evidence>
<evidence type="ECO:0000259" key="5">
    <source>
        <dbReference type="PROSITE" id="PS50022"/>
    </source>
</evidence>
<dbReference type="EMBL" id="RAYQ01000024">
    <property type="protein sequence ID" value="RKI88750.1"/>
    <property type="molecule type" value="Genomic_DNA"/>
</dbReference>
<dbReference type="Gene3D" id="2.60.120.260">
    <property type="entry name" value="Galactose-binding domain-like"/>
    <property type="match status" value="1"/>
</dbReference>
<dbReference type="SMART" id="SM00060">
    <property type="entry name" value="FN3"/>
    <property type="match status" value="2"/>
</dbReference>
<feature type="compositionally biased region" description="Low complexity" evidence="3">
    <location>
        <begin position="134"/>
        <end position="172"/>
    </location>
</feature>
<sequence length="1881" mass="205326">MKRMMTWIMVFCLMAAWVLPVQAQEVNGINALTQASSSEPSKQPSEDSKTSQIPEESPEASSPVTPKEPPEASSTVTPKETPVASSPVTPKETPEASPSEAPNGNFETLPSEKPTKAPEVTPGESPAKTPDIQASGTPSASASASGTPSASPTATPSVSPSATPTPSESPAVMKNGDWNDRQASSDITGGVEVILMNALPIHKDSRIVFNVSLVNEGSKEVELQNNSEKHSVMFGKLPAGTYRLRITEKDTGSSGFGFLPYEQDIVVEEDTKVAEIYTGFVELDGIAYVQGAPHPGAMLIGDVNRDGTLDDGDKNAIMEAISQGTNNVLKGNASENPTDLNKDGQTDLVDLQYYANSKEKLDGNADTTATLYSRLSSDAVQVNFESNTQVAEGDAGSLLESNGGGVILKPQGADSISVNTPVEIGFNLERDGHSFQKAEAITFDMRETPIESGELSVNDGEIFFNIVNGEAVRAESPGGFALYAGSGEQKGVLTIDLGGKITVKKVTLQITGIKSGGTLNLAKISKVEFLNNMENRIPAPEMNVPTGLDGTGGNKSLHIIWNKQVNVTGYEVKISYQGQEQVIRAASNELEIKSFMGGRLKNGEVYEVSVQSVNGTWVSGYCASKGMSPIITGRPDPPDNLKAVGGYCRISLTWKNMEDTDSYNVYYKAEDESAYTQITGIDQNRHVINGLKDETRYEIYVTGVNGLGESNPSIHSEARTITIKPAQMPNYKLINESNGKGKVSAHIKNVTHGRGSMTGSLLDTDKNSALGTVDKDAASYYQILDWDDGAQYPSPDKGLLFTLDDYYEMSYIAFAEAEDIGWYSGAYVYYYDEEHQNEGVAARNVSLLQKTDENGRKYYMIKLAQPIKANKIRLGFTRGNNLYNIIISEVNFYYYDSLENDILALYADDLHTTLKSDVTEETIKELQTRLDTKDAKSGEYHPERAMLQRELDNAKGLLSSDFQEIVEISPQITASKDGHLGFGGLNAWQPLGVTAYEGEQIVVYVGHNQLKAGSNSALKLIATQYHAEAGAFAKEVAALKVGRNEITVPSIQSLACEGGGALYVQYTGNNENDRYAVRVSGGAKEPVLNLYGVTDAAKRKERITSYVEELDDHVAALEENHQKIHETAGQNNKVNRSYEETNCILGATDIVLDQMMLSVSAKQILTGLGKGTVSERADKLDNSLQAMEKMMEFFYQHKGLSNEAGAPASDRLPAQHLNIRYMRMFAGAFMYASGNHIGIEWGSVPGLASAVPVQSDEKGRYQSGNYFGWGISHEIGHNINQGSYAIAEVTNNYFAQLTRSKDSNDTVRFTYDNVYKKVTSNTVGIPSNVFTHLAMYWQLHLAYDRDYNYKTYDSYKEQQAGLFYARVDSYSRDTSRAKGNLRLDGDKNQNFMRLACAAAEKDLTEFFMRWGLVPDEETTRYAEQFEKEERALYYLTDDARVFEIENGTERTIKERDIVSSDSKASVSKNVPNEVTISIETTANQEVILGYEIARYSYENGLPMRQVVGFSTGNTYVDHVATINNRVLTYEITAVDKFGYRSKARKIGDVRISHDGSQDKSMWDVTTNMTSTGDKAGEAVEDDPCAPETVSDIYRVIDNEYGKDYEGQTPGGDAEITIRMNRILEVCGLKITSKSGAPAGNYTIEVSLDGSSWTTVKTGSFESRSGSQSVYFENANKDPWVCTYDAAYVRLKASGQTNMSVAEVDLLGPSGDSISFGAKEDSTQGAVGILNTDYTYEKGKKIPKGSLIFTGSYKGNPAYNVVVLYDGEGNVVGGVDENNVLKSEQIILADVPENGMLGEVSDGIWIYWIEPDFIPEDLKGKVVRAQLYRVDHALTNEGQRLVSDTLPLRIPDTLESITLQSSTGQAAAKDSGTKGAISTPLQ</sequence>
<dbReference type="InterPro" id="IPR042279">
    <property type="entry name" value="Pep_M60_3"/>
</dbReference>
<dbReference type="PANTHER" id="PTHR13817">
    <property type="entry name" value="TITIN"/>
    <property type="match status" value="1"/>
</dbReference>
<dbReference type="PROSITE" id="PS50853">
    <property type="entry name" value="FN3"/>
    <property type="match status" value="1"/>
</dbReference>
<dbReference type="SUPFAM" id="SSF49265">
    <property type="entry name" value="Fibronectin type III"/>
    <property type="match status" value="2"/>
</dbReference>
<feature type="compositionally biased region" description="Polar residues" evidence="3">
    <location>
        <begin position="50"/>
        <end position="64"/>
    </location>
</feature>
<keyword evidence="1" id="KW-0677">Repeat</keyword>
<dbReference type="InterPro" id="IPR036116">
    <property type="entry name" value="FN3_sf"/>
</dbReference>
<organism evidence="8 9">
    <name type="scientific">Parablautia intestinalis</name>
    <dbReference type="NCBI Taxonomy" id="2320100"/>
    <lineage>
        <taxon>Bacteria</taxon>
        <taxon>Bacillati</taxon>
        <taxon>Bacillota</taxon>
        <taxon>Clostridia</taxon>
        <taxon>Lachnospirales</taxon>
        <taxon>Lachnospiraceae</taxon>
        <taxon>Parablautia</taxon>
    </lineage>
</organism>
<comment type="caution">
    <text evidence="8">The sequence shown here is derived from an EMBL/GenBank/DDBJ whole genome shotgun (WGS) entry which is preliminary data.</text>
</comment>
<dbReference type="RefSeq" id="WP_120471802.1">
    <property type="nucleotide sequence ID" value="NZ_RAYQ01000024.1"/>
</dbReference>
<evidence type="ECO:0000256" key="3">
    <source>
        <dbReference type="SAM" id="MobiDB-lite"/>
    </source>
</evidence>
<dbReference type="InterPro" id="IPR003961">
    <property type="entry name" value="FN3_dom"/>
</dbReference>
<feature type="domain" description="Fibronectin type-III" evidence="6">
    <location>
        <begin position="634"/>
        <end position="726"/>
    </location>
</feature>
<evidence type="ECO:0000313" key="8">
    <source>
        <dbReference type="EMBL" id="RKI88750.1"/>
    </source>
</evidence>
<dbReference type="InterPro" id="IPR008979">
    <property type="entry name" value="Galactose-bd-like_sf"/>
</dbReference>
<evidence type="ECO:0000259" key="7">
    <source>
        <dbReference type="PROSITE" id="PS51723"/>
    </source>
</evidence>
<keyword evidence="4" id="KW-0732">Signal</keyword>
<evidence type="ECO:0000256" key="1">
    <source>
        <dbReference type="ARBA" id="ARBA00022737"/>
    </source>
</evidence>
<dbReference type="OrthoDB" id="197688at2"/>
<keyword evidence="9" id="KW-1185">Reference proteome</keyword>
<protein>
    <recommendedName>
        <fullName evidence="10">Carbohydrate-binding protein</fullName>
    </recommendedName>
</protein>
<gene>
    <name evidence="8" type="ORF">D7V94_18560</name>
</gene>
<dbReference type="InterPro" id="IPR013783">
    <property type="entry name" value="Ig-like_fold"/>
</dbReference>
<dbReference type="Pfam" id="PF13402">
    <property type="entry name" value="Peptidase_M60"/>
    <property type="match status" value="1"/>
</dbReference>
<feature type="chain" id="PRO_5017364800" description="Carbohydrate-binding protein" evidence="4">
    <location>
        <begin position="24"/>
        <end position="1881"/>
    </location>
</feature>
<dbReference type="GO" id="GO:0016798">
    <property type="term" value="F:hydrolase activity, acting on glycosyl bonds"/>
    <property type="evidence" value="ECO:0007669"/>
    <property type="project" value="UniProtKB-KW"/>
</dbReference>
<reference evidence="8 9" key="1">
    <citation type="submission" date="2018-09" db="EMBL/GenBank/DDBJ databases">
        <title>Murine metabolic-syndrome-specific gut microbial biobank.</title>
        <authorList>
            <person name="Liu C."/>
        </authorList>
    </citation>
    <scope>NUCLEOTIDE SEQUENCE [LARGE SCALE GENOMIC DNA]</scope>
    <source>
        <strain evidence="8 9">0.1xD8-82</strain>
    </source>
</reference>
<dbReference type="PROSITE" id="PS50022">
    <property type="entry name" value="FA58C_3"/>
    <property type="match status" value="1"/>
</dbReference>
<dbReference type="SMART" id="SM01276">
    <property type="entry name" value="M60-like"/>
    <property type="match status" value="1"/>
</dbReference>
<feature type="compositionally biased region" description="Polar residues" evidence="3">
    <location>
        <begin position="34"/>
        <end position="43"/>
    </location>
</feature>
<dbReference type="PANTHER" id="PTHR13817:SF73">
    <property type="entry name" value="FIBRONECTIN TYPE-III DOMAIN-CONTAINING PROTEIN"/>
    <property type="match status" value="1"/>
</dbReference>
<feature type="region of interest" description="Disordered" evidence="3">
    <location>
        <begin position="1860"/>
        <end position="1881"/>
    </location>
</feature>
<feature type="region of interest" description="Disordered" evidence="3">
    <location>
        <begin position="34"/>
        <end position="184"/>
    </location>
</feature>
<feature type="compositionally biased region" description="Polar residues" evidence="3">
    <location>
        <begin position="72"/>
        <end position="88"/>
    </location>
</feature>
<evidence type="ECO:0000313" key="9">
    <source>
        <dbReference type="Proteomes" id="UP000280696"/>
    </source>
</evidence>
<dbReference type="InterPro" id="IPR000421">
    <property type="entry name" value="FA58C"/>
</dbReference>
<feature type="domain" description="Peptidase M60" evidence="7">
    <location>
        <begin position="986"/>
        <end position="1344"/>
    </location>
</feature>
<dbReference type="Gene3D" id="3.40.390.80">
    <property type="entry name" value="Peptidase M60, enhancin-like domain 2"/>
    <property type="match status" value="1"/>
</dbReference>
<dbReference type="Pfam" id="PF00041">
    <property type="entry name" value="fn3"/>
    <property type="match status" value="1"/>
</dbReference>
<dbReference type="InterPro" id="IPR050964">
    <property type="entry name" value="Striated_Muscle_Regulatory"/>
</dbReference>
<name>A0A3A9AAN7_9FIRM</name>
<accession>A0A3A9AAN7</accession>
<dbReference type="Gene3D" id="1.10.390.30">
    <property type="entry name" value="Peptidase M60, enhancin-like domain 3"/>
    <property type="match status" value="1"/>
</dbReference>
<keyword evidence="2" id="KW-0326">Glycosidase</keyword>
<evidence type="ECO:0000256" key="2">
    <source>
        <dbReference type="ARBA" id="ARBA00023295"/>
    </source>
</evidence>
<feature type="domain" description="F5/8 type C" evidence="5">
    <location>
        <begin position="1549"/>
        <end position="1708"/>
    </location>
</feature>
<dbReference type="Proteomes" id="UP000280696">
    <property type="component" value="Unassembled WGS sequence"/>
</dbReference>
<keyword evidence="2" id="KW-0378">Hydrolase</keyword>